<feature type="non-terminal residue" evidence="1">
    <location>
        <position position="382"/>
    </location>
</feature>
<dbReference type="GeneID" id="63831849"/>
<dbReference type="AlphaFoldDB" id="A0A165ATQ6"/>
<dbReference type="Proteomes" id="UP000076871">
    <property type="component" value="Unassembled WGS sequence"/>
</dbReference>
<reference evidence="1 2" key="1">
    <citation type="journal article" date="2016" name="Mol. Biol. Evol.">
        <title>Comparative Genomics of Early-Diverging Mushroom-Forming Fungi Provides Insights into the Origins of Lignocellulose Decay Capabilities.</title>
        <authorList>
            <person name="Nagy L.G."/>
            <person name="Riley R."/>
            <person name="Tritt A."/>
            <person name="Adam C."/>
            <person name="Daum C."/>
            <person name="Floudas D."/>
            <person name="Sun H."/>
            <person name="Yadav J.S."/>
            <person name="Pangilinan J."/>
            <person name="Larsson K.H."/>
            <person name="Matsuura K."/>
            <person name="Barry K."/>
            <person name="Labutti K."/>
            <person name="Kuo R."/>
            <person name="Ohm R.A."/>
            <person name="Bhattacharya S.S."/>
            <person name="Shirouzu T."/>
            <person name="Yoshinaga Y."/>
            <person name="Martin F.M."/>
            <person name="Grigoriev I.V."/>
            <person name="Hibbett D.S."/>
        </authorList>
    </citation>
    <scope>NUCLEOTIDE SEQUENCE [LARGE SCALE GENOMIC DNA]</scope>
    <source>
        <strain evidence="1 2">93-53</strain>
    </source>
</reference>
<evidence type="ECO:0000313" key="1">
    <source>
        <dbReference type="EMBL" id="KZS99645.1"/>
    </source>
</evidence>
<name>A0A165ATQ6_9APHY</name>
<proteinExistence type="predicted"/>
<keyword evidence="2" id="KW-1185">Reference proteome</keyword>
<gene>
    <name evidence="1" type="ORF">LAESUDRAFT_816892</name>
</gene>
<sequence>MRLTVRLVTISARVDCRSQPGSPLRGALCVFELEARGRAVRTRGKLVLEKAGSSARMNDSSAEDERCAKAGRLTKDELLAMRAQDRASALPRASHQALPTYPVCSRVRDGLIVNCLSDYVVPLYTPTFKCFRLRCRLRPTNAVPSQVPRPTFLPPTPQLGEPRSVPTYPPVLPQVRSVAQPPAIAGPSNPAQGQGRHDIVGQVVWEGSLAWTGTGNRTGSAQVLLLAGNCVDQLRAMQWPSVFMLKPSQHPALPQQTLQDWIKRNAGQRAIVHVIPQPRLADTKTNEESFAALARLLSDQSRYAVAAFSGPNGENRDRILLFPGKPGQFVSVVFLGQEGMPELPHEVCGMPLSKIPPQFALLLYKLPQARQAMLMELPQEKR</sequence>
<organism evidence="1 2">
    <name type="scientific">Laetiporus sulphureus 93-53</name>
    <dbReference type="NCBI Taxonomy" id="1314785"/>
    <lineage>
        <taxon>Eukaryota</taxon>
        <taxon>Fungi</taxon>
        <taxon>Dikarya</taxon>
        <taxon>Basidiomycota</taxon>
        <taxon>Agaricomycotina</taxon>
        <taxon>Agaricomycetes</taxon>
        <taxon>Polyporales</taxon>
        <taxon>Laetiporus</taxon>
    </lineage>
</organism>
<dbReference type="InParanoid" id="A0A165ATQ6"/>
<dbReference type="OrthoDB" id="7690434at2759"/>
<accession>A0A165ATQ6</accession>
<dbReference type="RefSeq" id="XP_040757386.1">
    <property type="nucleotide sequence ID" value="XM_040914822.1"/>
</dbReference>
<dbReference type="EMBL" id="KV427743">
    <property type="protein sequence ID" value="KZS99645.1"/>
    <property type="molecule type" value="Genomic_DNA"/>
</dbReference>
<evidence type="ECO:0000313" key="2">
    <source>
        <dbReference type="Proteomes" id="UP000076871"/>
    </source>
</evidence>
<protein>
    <submittedName>
        <fullName evidence="1">Uncharacterized protein</fullName>
    </submittedName>
</protein>